<dbReference type="Pfam" id="PF13692">
    <property type="entry name" value="Glyco_trans_1_4"/>
    <property type="match status" value="1"/>
</dbReference>
<evidence type="ECO:0000313" key="2">
    <source>
        <dbReference type="EMBL" id="VFJ63784.1"/>
    </source>
</evidence>
<dbReference type="SUPFAM" id="SSF53756">
    <property type="entry name" value="UDP-Glycosyltransferase/glycogen phosphorylase"/>
    <property type="match status" value="1"/>
</dbReference>
<dbReference type="PANTHER" id="PTHR45947">
    <property type="entry name" value="SULFOQUINOVOSYL TRANSFERASE SQD2"/>
    <property type="match status" value="1"/>
</dbReference>
<sequence length="474" mass="52583">MLIREGEAPAEPKMPAWMRLGGSLALPADPPKNHTLVTHPLHILFLTDNFPPEYNAPANRTFEHCREWVRAGHRVTIITCAPNFPTGRPFPGYRNRLWQRETMAGIHVVRVWTYMAPNAGFARRVFDYLSFLPGAVIASWFIRRVDVVVGTSPQFFTVCAAWLAATFKRVPWIFEVRDLWPESIRAVGAMGGGVGRGIEGRGVEGDSRAIRALARLARFLYRRAHRVVVLTHAFKENLVGQGVASAKIDVVTNGVDLSRFQPRPKEAALVEELGLRGCFVAGYIGTHGMAHGLSTLLDAAALLDKDPGAGDIRLLFLGDGARKAKLMAETQVRGLDNVLFLAPVERAEIPRYWSLLDVAVIHLRRSDLFETVIPSKLFECMAMGIPVVHGVRGESADIVRGERIGQLFEPEHAPGLAAALVRMRDNRAGARRIGDGIDYGELRENCLAAAKRYDRKRLALQMLEGIEQVVNIRE</sequence>
<dbReference type="Gene3D" id="3.40.50.2000">
    <property type="entry name" value="Glycogen Phosphorylase B"/>
    <property type="match status" value="2"/>
</dbReference>
<reference evidence="3" key="1">
    <citation type="submission" date="2019-02" db="EMBL/GenBank/DDBJ databases">
        <authorList>
            <person name="Gruber-Vodicka R. H."/>
            <person name="Seah K. B. B."/>
        </authorList>
    </citation>
    <scope>NUCLEOTIDE SEQUENCE</scope>
    <source>
        <strain evidence="3">BECK_BZ164</strain>
        <strain evidence="2">BECK_BZ165</strain>
    </source>
</reference>
<dbReference type="GO" id="GO:0016758">
    <property type="term" value="F:hexosyltransferase activity"/>
    <property type="evidence" value="ECO:0007669"/>
    <property type="project" value="TreeGrafter"/>
</dbReference>
<protein>
    <recommendedName>
        <fullName evidence="1">Glycosyltransferase subfamily 4-like N-terminal domain-containing protein</fullName>
    </recommendedName>
</protein>
<evidence type="ECO:0000313" key="3">
    <source>
        <dbReference type="EMBL" id="VFK14979.1"/>
    </source>
</evidence>
<dbReference type="InterPro" id="IPR050194">
    <property type="entry name" value="Glycosyltransferase_grp1"/>
</dbReference>
<dbReference type="EMBL" id="CAADFL010000348">
    <property type="protein sequence ID" value="VFK14979.1"/>
    <property type="molecule type" value="Genomic_DNA"/>
</dbReference>
<organism evidence="3">
    <name type="scientific">Candidatus Kentrum sp. FM</name>
    <dbReference type="NCBI Taxonomy" id="2126340"/>
    <lineage>
        <taxon>Bacteria</taxon>
        <taxon>Pseudomonadati</taxon>
        <taxon>Pseudomonadota</taxon>
        <taxon>Gammaproteobacteria</taxon>
        <taxon>Candidatus Kentrum</taxon>
    </lineage>
</organism>
<dbReference type="EMBL" id="CAADFA010000354">
    <property type="protein sequence ID" value="VFJ63784.1"/>
    <property type="molecule type" value="Genomic_DNA"/>
</dbReference>
<accession>A0A450WD35</accession>
<dbReference type="PANTHER" id="PTHR45947:SF3">
    <property type="entry name" value="SULFOQUINOVOSYL TRANSFERASE SQD2"/>
    <property type="match status" value="1"/>
</dbReference>
<dbReference type="AlphaFoldDB" id="A0A450WD35"/>
<dbReference type="CDD" id="cd03794">
    <property type="entry name" value="GT4_WbuB-like"/>
    <property type="match status" value="1"/>
</dbReference>
<gene>
    <name evidence="3" type="ORF">BECKFM1743B_GA0114221_103483</name>
    <name evidence="2" type="ORF">BECKFM1743C_GA0114222_103542</name>
</gene>
<feature type="domain" description="Glycosyltransferase subfamily 4-like N-terminal" evidence="1">
    <location>
        <begin position="58"/>
        <end position="254"/>
    </location>
</feature>
<dbReference type="InterPro" id="IPR028098">
    <property type="entry name" value="Glyco_trans_4-like_N"/>
</dbReference>
<dbReference type="Pfam" id="PF13579">
    <property type="entry name" value="Glyco_trans_4_4"/>
    <property type="match status" value="1"/>
</dbReference>
<proteinExistence type="predicted"/>
<evidence type="ECO:0000259" key="1">
    <source>
        <dbReference type="Pfam" id="PF13579"/>
    </source>
</evidence>
<name>A0A450WD35_9GAMM</name>